<name>M0JH15_9EURY</name>
<feature type="region of interest" description="Disordered" evidence="1">
    <location>
        <begin position="99"/>
        <end position="137"/>
    </location>
</feature>
<proteinExistence type="predicted"/>
<evidence type="ECO:0000256" key="1">
    <source>
        <dbReference type="SAM" id="MobiDB-lite"/>
    </source>
</evidence>
<comment type="caution">
    <text evidence="2">The sequence shown here is derived from an EMBL/GenBank/DDBJ whole genome shotgun (WGS) entry which is preliminary data.</text>
</comment>
<dbReference type="EMBL" id="AOLR01000071">
    <property type="protein sequence ID" value="EMA07304.1"/>
    <property type="molecule type" value="Genomic_DNA"/>
</dbReference>
<reference evidence="2 3" key="1">
    <citation type="journal article" date="2014" name="PLoS Genet.">
        <title>Phylogenetically driven sequencing of extremely halophilic archaea reveals strategies for static and dynamic osmo-response.</title>
        <authorList>
            <person name="Becker E.A."/>
            <person name="Seitzer P.M."/>
            <person name="Tritt A."/>
            <person name="Larsen D."/>
            <person name="Krusor M."/>
            <person name="Yao A.I."/>
            <person name="Wu D."/>
            <person name="Madern D."/>
            <person name="Eisen J.A."/>
            <person name="Darling A.E."/>
            <person name="Facciotti M.T."/>
        </authorList>
    </citation>
    <scope>NUCLEOTIDE SEQUENCE [LARGE SCALE GENOMIC DNA]</scope>
    <source>
        <strain evidence="2 3">ATCC 33800</strain>
    </source>
</reference>
<dbReference type="SUPFAM" id="SSF46785">
    <property type="entry name" value="Winged helix' DNA-binding domain"/>
    <property type="match status" value="1"/>
</dbReference>
<accession>M0JH15</accession>
<sequence length="137" mass="15547">MTIMMEPVRVEDLKKREGTEIDFPINPGTNEEAALRFLASEPEFGWPPVKIAERTDINSNSITKTMQRLYEKDLVDRISGRYFINPDLEEEINGLLGDLHNAAQSQAHPEENRQTSAQSDNISDPFASENEIDDLLD</sequence>
<protein>
    <submittedName>
        <fullName evidence="2">Uncharacterized protein</fullName>
    </submittedName>
</protein>
<dbReference type="PATRIC" id="fig|662476.7.peg.4230"/>
<evidence type="ECO:0000313" key="3">
    <source>
        <dbReference type="Proteomes" id="UP000011659"/>
    </source>
</evidence>
<evidence type="ECO:0000313" key="2">
    <source>
        <dbReference type="EMBL" id="EMA07304.1"/>
    </source>
</evidence>
<dbReference type="AlphaFoldDB" id="M0JH15"/>
<dbReference type="InterPro" id="IPR036390">
    <property type="entry name" value="WH_DNA-bd_sf"/>
</dbReference>
<dbReference type="Proteomes" id="UP000011659">
    <property type="component" value="Unassembled WGS sequence"/>
</dbReference>
<gene>
    <name evidence="2" type="ORF">C436_21315</name>
</gene>
<keyword evidence="3" id="KW-1185">Reference proteome</keyword>
<organism evidence="2 3">
    <name type="scientific">Haloarcula marismortui ATCC 33800</name>
    <dbReference type="NCBI Taxonomy" id="662476"/>
    <lineage>
        <taxon>Archaea</taxon>
        <taxon>Methanobacteriati</taxon>
        <taxon>Methanobacteriota</taxon>
        <taxon>Stenosarchaea group</taxon>
        <taxon>Halobacteria</taxon>
        <taxon>Halobacteriales</taxon>
        <taxon>Haloarculaceae</taxon>
        <taxon>Haloarcula</taxon>
    </lineage>
</organism>